<comment type="caution">
    <text evidence="2">The sequence shown here is derived from an EMBL/GenBank/DDBJ whole genome shotgun (WGS) entry which is preliminary data.</text>
</comment>
<evidence type="ECO:0008006" key="4">
    <source>
        <dbReference type="Google" id="ProtNLM"/>
    </source>
</evidence>
<keyword evidence="1" id="KW-0732">Signal</keyword>
<proteinExistence type="predicted"/>
<evidence type="ECO:0000313" key="2">
    <source>
        <dbReference type="EMBL" id="MBO0947233.1"/>
    </source>
</evidence>
<dbReference type="Proteomes" id="UP000664628">
    <property type="component" value="Unassembled WGS sequence"/>
</dbReference>
<gene>
    <name evidence="2" type="ORF">J2I46_01480</name>
</gene>
<protein>
    <recommendedName>
        <fullName evidence="4">DUF4397 domain-containing protein</fullName>
    </recommendedName>
</protein>
<evidence type="ECO:0000313" key="3">
    <source>
        <dbReference type="Proteomes" id="UP000664628"/>
    </source>
</evidence>
<feature type="signal peptide" evidence="1">
    <location>
        <begin position="1"/>
        <end position="18"/>
    </location>
</feature>
<dbReference type="EMBL" id="JAFMYW010000001">
    <property type="protein sequence ID" value="MBO0947233.1"/>
    <property type="molecule type" value="Genomic_DNA"/>
</dbReference>
<name>A0ABS3JCR8_9BACT</name>
<sequence length="204" mass="21556">MRTYLFLLCMLAGLTSFAQPVQPKAVRLYRVNDQVVIADSLGAAPTSYPTSQVSIRSFRNVIEVAVGSASVYYRPDQLLNAAGVAYGNTVTSAINTYLATIPSTGSSTVSTSTTATFGTVQPLIVDYTTSATITTTSVIDLLIENVGTGTASMTYAGVTYSLATGDQRRFLARTDPTSGKLTPYPSITVNGTASTVRVVKILQQ</sequence>
<organism evidence="2 3">
    <name type="scientific">Fibrella forsythiae</name>
    <dbReference type="NCBI Taxonomy" id="2817061"/>
    <lineage>
        <taxon>Bacteria</taxon>
        <taxon>Pseudomonadati</taxon>
        <taxon>Bacteroidota</taxon>
        <taxon>Cytophagia</taxon>
        <taxon>Cytophagales</taxon>
        <taxon>Spirosomataceae</taxon>
        <taxon>Fibrella</taxon>
    </lineage>
</organism>
<dbReference type="RefSeq" id="WP_207327150.1">
    <property type="nucleotide sequence ID" value="NZ_JAFMYW010000001.1"/>
</dbReference>
<reference evidence="2 3" key="1">
    <citation type="submission" date="2021-03" db="EMBL/GenBank/DDBJ databases">
        <title>Fibrella sp. HMF5405 genome sequencing and assembly.</title>
        <authorList>
            <person name="Kang H."/>
            <person name="Kim H."/>
            <person name="Bae S."/>
            <person name="Joh K."/>
        </authorList>
    </citation>
    <scope>NUCLEOTIDE SEQUENCE [LARGE SCALE GENOMIC DNA]</scope>
    <source>
        <strain evidence="2 3">HMF5405</strain>
    </source>
</reference>
<evidence type="ECO:0000256" key="1">
    <source>
        <dbReference type="SAM" id="SignalP"/>
    </source>
</evidence>
<feature type="chain" id="PRO_5047172162" description="DUF4397 domain-containing protein" evidence="1">
    <location>
        <begin position="19"/>
        <end position="204"/>
    </location>
</feature>
<accession>A0ABS3JCR8</accession>
<keyword evidence="3" id="KW-1185">Reference proteome</keyword>